<feature type="region of interest" description="Disordered" evidence="1">
    <location>
        <begin position="148"/>
        <end position="172"/>
    </location>
</feature>
<gene>
    <name evidence="4" type="ORF">BJ958_004529</name>
</gene>
<dbReference type="Proteomes" id="UP000582231">
    <property type="component" value="Unassembled WGS sequence"/>
</dbReference>
<feature type="domain" description="Phytase-like" evidence="3">
    <location>
        <begin position="58"/>
        <end position="385"/>
    </location>
</feature>
<dbReference type="PANTHER" id="PTHR37957:SF1">
    <property type="entry name" value="PHYTASE-LIKE DOMAIN-CONTAINING PROTEIN"/>
    <property type="match status" value="1"/>
</dbReference>
<dbReference type="RefSeq" id="WP_179729085.1">
    <property type="nucleotide sequence ID" value="NZ_BAABEF010000001.1"/>
</dbReference>
<keyword evidence="2" id="KW-0732">Signal</keyword>
<proteinExistence type="predicted"/>
<evidence type="ECO:0000256" key="1">
    <source>
        <dbReference type="SAM" id="MobiDB-lite"/>
    </source>
</evidence>
<dbReference type="EC" id="3.1.3.8" evidence="4"/>
<feature type="chain" id="PRO_5038971333" evidence="2">
    <location>
        <begin position="26"/>
        <end position="432"/>
    </location>
</feature>
<dbReference type="EMBL" id="JACCBF010000001">
    <property type="protein sequence ID" value="NYD32983.1"/>
    <property type="molecule type" value="Genomic_DNA"/>
</dbReference>
<dbReference type="GO" id="GO:0016158">
    <property type="term" value="F:inositol hexakisphosphate 3-phosphatase activity"/>
    <property type="evidence" value="ECO:0007669"/>
    <property type="project" value="UniProtKB-EC"/>
</dbReference>
<reference evidence="4 5" key="1">
    <citation type="submission" date="2020-07" db="EMBL/GenBank/DDBJ databases">
        <title>Sequencing the genomes of 1000 actinobacteria strains.</title>
        <authorList>
            <person name="Klenk H.-P."/>
        </authorList>
    </citation>
    <scope>NUCLEOTIDE SEQUENCE [LARGE SCALE GENOMIC DNA]</scope>
    <source>
        <strain evidence="4 5">DSM 19082</strain>
    </source>
</reference>
<name>A0A852RD92_9ACTN</name>
<keyword evidence="5" id="KW-1185">Reference proteome</keyword>
<dbReference type="InterPro" id="IPR027372">
    <property type="entry name" value="Phytase-like_dom"/>
</dbReference>
<feature type="signal peptide" evidence="2">
    <location>
        <begin position="1"/>
        <end position="25"/>
    </location>
</feature>
<protein>
    <submittedName>
        <fullName evidence="4">3-phytase</fullName>
        <ecNumber evidence="4">3.1.3.8</ecNumber>
    </submittedName>
</protein>
<keyword evidence="4" id="KW-0378">Hydrolase</keyword>
<sequence length="432" mass="44776">MRQRPRLLLVSALALATLSVPLGPAVPPGSAEVTTTATAAPRLLGVTTIASGLRYAGTTVGGLSGIDRDPRTGAYYLISDDRSEVGPARFYSATIDLSAGAPDVRLTGASVLLRDDGAAYPSLSAWTASGCQQGAPVCDRRATVDPEDVRVDPRSGDLWWSQEGDRQTGTPRFLSDPSIRRALPDGTFAGQLRLPEALHVAAGPYGPRANLGLEAFTFADCGREVTSVLEGPLLQDGPEPTATNGALVRLSVQNRGGALQAQYAYPLDPVGGAPGANGVAAVLADPARPGRYLVLERTVVVGQGTRIRIYGVDLPAPGSAGSGAATDVAGVESLASGLPVRPLSKELLLDLADLGVQPGIVEGITWGPALPTGERSLVMVADDNFAARAIPGVAQVSQVHRRRRRRGSGGRAGRVLSGLRRSARGWLTLRAG</sequence>
<evidence type="ECO:0000313" key="5">
    <source>
        <dbReference type="Proteomes" id="UP000582231"/>
    </source>
</evidence>
<evidence type="ECO:0000259" key="3">
    <source>
        <dbReference type="Pfam" id="PF13449"/>
    </source>
</evidence>
<organism evidence="4 5">
    <name type="scientific">Nocardioides kongjuensis</name>
    <dbReference type="NCBI Taxonomy" id="349522"/>
    <lineage>
        <taxon>Bacteria</taxon>
        <taxon>Bacillati</taxon>
        <taxon>Actinomycetota</taxon>
        <taxon>Actinomycetes</taxon>
        <taxon>Propionibacteriales</taxon>
        <taxon>Nocardioidaceae</taxon>
        <taxon>Nocardioides</taxon>
    </lineage>
</organism>
<accession>A0A852RD92</accession>
<evidence type="ECO:0000256" key="2">
    <source>
        <dbReference type="SAM" id="SignalP"/>
    </source>
</evidence>
<evidence type="ECO:0000313" key="4">
    <source>
        <dbReference type="EMBL" id="NYD32983.1"/>
    </source>
</evidence>
<dbReference type="PANTHER" id="PTHR37957">
    <property type="entry name" value="BLR7070 PROTEIN"/>
    <property type="match status" value="1"/>
</dbReference>
<comment type="caution">
    <text evidence="4">The sequence shown here is derived from an EMBL/GenBank/DDBJ whole genome shotgun (WGS) entry which is preliminary data.</text>
</comment>
<dbReference type="AlphaFoldDB" id="A0A852RD92"/>
<dbReference type="Pfam" id="PF13449">
    <property type="entry name" value="Phytase-like"/>
    <property type="match status" value="1"/>
</dbReference>